<organism evidence="1">
    <name type="scientific">Rhizophora mucronata</name>
    <name type="common">Asiatic mangrove</name>
    <dbReference type="NCBI Taxonomy" id="61149"/>
    <lineage>
        <taxon>Eukaryota</taxon>
        <taxon>Viridiplantae</taxon>
        <taxon>Streptophyta</taxon>
        <taxon>Embryophyta</taxon>
        <taxon>Tracheophyta</taxon>
        <taxon>Spermatophyta</taxon>
        <taxon>Magnoliopsida</taxon>
        <taxon>eudicotyledons</taxon>
        <taxon>Gunneridae</taxon>
        <taxon>Pentapetalae</taxon>
        <taxon>rosids</taxon>
        <taxon>fabids</taxon>
        <taxon>Malpighiales</taxon>
        <taxon>Rhizophoraceae</taxon>
        <taxon>Rhizophora</taxon>
    </lineage>
</organism>
<reference evidence="1" key="1">
    <citation type="submission" date="2018-02" db="EMBL/GenBank/DDBJ databases">
        <title>Rhizophora mucronata_Transcriptome.</title>
        <authorList>
            <person name="Meera S.P."/>
            <person name="Sreeshan A."/>
            <person name="Augustine A."/>
        </authorList>
    </citation>
    <scope>NUCLEOTIDE SEQUENCE</scope>
    <source>
        <tissue evidence="1">Leaf</tissue>
    </source>
</reference>
<protein>
    <submittedName>
        <fullName evidence="1">Uncharacterized protein LOC105119493</fullName>
    </submittedName>
</protein>
<evidence type="ECO:0000313" key="1">
    <source>
        <dbReference type="EMBL" id="MBW94029.1"/>
    </source>
</evidence>
<dbReference type="EMBL" id="GGEC01013546">
    <property type="protein sequence ID" value="MBW94029.1"/>
    <property type="molecule type" value="Transcribed_RNA"/>
</dbReference>
<accession>A0A2P2JKQ7</accession>
<dbReference type="AlphaFoldDB" id="A0A2P2JKQ7"/>
<sequence>MLIHTTKAEIQMQELQTI</sequence>
<name>A0A2P2JKQ7_RHIMU</name>
<proteinExistence type="predicted"/>